<sequence length="136" mass="15384">MFFDDSVPSTPLARFGNSPTRFSEVSTDHFDSFSRFDSFNMHDAGFSSQPERLTRFDSIYSTKDFGFGGPERLTSVNVAASPQSPDILFEELTLEAGHLFAGEKLRHRINILDLYTLSMTQSLSFSFQTNKDSNFE</sequence>
<proteinExistence type="predicted"/>
<reference evidence="1" key="1">
    <citation type="journal article" date="2023" name="Plant J.">
        <title>Genome sequences and population genomics provide insights into the demographic history, inbreeding, and mutation load of two 'living fossil' tree species of Dipteronia.</title>
        <authorList>
            <person name="Feng Y."/>
            <person name="Comes H.P."/>
            <person name="Chen J."/>
            <person name="Zhu S."/>
            <person name="Lu R."/>
            <person name="Zhang X."/>
            <person name="Li P."/>
            <person name="Qiu J."/>
            <person name="Olsen K.M."/>
            <person name="Qiu Y."/>
        </authorList>
    </citation>
    <scope>NUCLEOTIDE SEQUENCE</scope>
    <source>
        <strain evidence="1">NBL</strain>
    </source>
</reference>
<evidence type="ECO:0000313" key="1">
    <source>
        <dbReference type="EMBL" id="KAK3232000.1"/>
    </source>
</evidence>
<gene>
    <name evidence="1" type="ORF">Dsin_003881</name>
</gene>
<protein>
    <submittedName>
        <fullName evidence="1">Uncharacterized protein</fullName>
    </submittedName>
</protein>
<keyword evidence="2" id="KW-1185">Reference proteome</keyword>
<comment type="caution">
    <text evidence="1">The sequence shown here is derived from an EMBL/GenBank/DDBJ whole genome shotgun (WGS) entry which is preliminary data.</text>
</comment>
<dbReference type="EMBL" id="JANJYJ010000001">
    <property type="protein sequence ID" value="KAK3232000.1"/>
    <property type="molecule type" value="Genomic_DNA"/>
</dbReference>
<accession>A0AAE0EMJ8</accession>
<organism evidence="1 2">
    <name type="scientific">Dipteronia sinensis</name>
    <dbReference type="NCBI Taxonomy" id="43782"/>
    <lineage>
        <taxon>Eukaryota</taxon>
        <taxon>Viridiplantae</taxon>
        <taxon>Streptophyta</taxon>
        <taxon>Embryophyta</taxon>
        <taxon>Tracheophyta</taxon>
        <taxon>Spermatophyta</taxon>
        <taxon>Magnoliopsida</taxon>
        <taxon>eudicotyledons</taxon>
        <taxon>Gunneridae</taxon>
        <taxon>Pentapetalae</taxon>
        <taxon>rosids</taxon>
        <taxon>malvids</taxon>
        <taxon>Sapindales</taxon>
        <taxon>Sapindaceae</taxon>
        <taxon>Hippocastanoideae</taxon>
        <taxon>Acereae</taxon>
        <taxon>Dipteronia</taxon>
    </lineage>
</organism>
<name>A0AAE0EMJ8_9ROSI</name>
<dbReference type="Proteomes" id="UP001281410">
    <property type="component" value="Unassembled WGS sequence"/>
</dbReference>
<evidence type="ECO:0000313" key="2">
    <source>
        <dbReference type="Proteomes" id="UP001281410"/>
    </source>
</evidence>
<dbReference type="AlphaFoldDB" id="A0AAE0EMJ8"/>